<comment type="subcellular location">
    <subcellularLocation>
        <location evidence="2">Nucleus</location>
        <location evidence="2">Nucleoplasm</location>
    </subcellularLocation>
</comment>
<comment type="similarity">
    <text evidence="4 13">Belongs to the UPL family. K-HECT subfamily.</text>
</comment>
<evidence type="ECO:0000256" key="9">
    <source>
        <dbReference type="ARBA" id="ARBA00022786"/>
    </source>
</evidence>
<accession>A0A158R3Y8</accession>
<protein>
    <recommendedName>
        <fullName evidence="13">E3 ubiquitin-protein ligase</fullName>
        <ecNumber evidence="13">2.3.2.26</ecNumber>
    </recommendedName>
</protein>
<dbReference type="GO" id="GO:0004185">
    <property type="term" value="F:serine-type carboxypeptidase activity"/>
    <property type="evidence" value="ECO:0007669"/>
    <property type="project" value="InterPro"/>
</dbReference>
<feature type="compositionally biased region" description="Polar residues" evidence="14">
    <location>
        <begin position="571"/>
        <end position="589"/>
    </location>
</feature>
<dbReference type="InterPro" id="IPR037197">
    <property type="entry name" value="WWE_dom_sf"/>
</dbReference>
<feature type="compositionally biased region" description="Acidic residues" evidence="14">
    <location>
        <begin position="1006"/>
        <end position="1019"/>
    </location>
</feature>
<dbReference type="Gene3D" id="3.90.1750.10">
    <property type="entry name" value="Hect, E3 ligase catalytic domains"/>
    <property type="match status" value="1"/>
</dbReference>
<dbReference type="CDD" id="cd00078">
    <property type="entry name" value="HECTc"/>
    <property type="match status" value="1"/>
</dbReference>
<feature type="active site" description="Glycyl thioester intermediate" evidence="12">
    <location>
        <position position="1621"/>
    </location>
</feature>
<reference evidence="18" key="1">
    <citation type="submission" date="2016-04" db="UniProtKB">
        <authorList>
            <consortium name="WormBaseParasite"/>
        </authorList>
    </citation>
    <scope>IDENTIFICATION</scope>
</reference>
<dbReference type="FunFam" id="3.40.50.12670:FF:000002">
    <property type="entry name" value="Carboxypeptidase"/>
    <property type="match status" value="1"/>
</dbReference>
<comment type="catalytic activity">
    <reaction evidence="1 13">
        <text>S-ubiquitinyl-[E2 ubiquitin-conjugating enzyme]-L-cysteine + [acceptor protein]-L-lysine = [E2 ubiquitin-conjugating enzyme]-L-cysteine + N(6)-ubiquitinyl-[acceptor protein]-L-lysine.</text>
        <dbReference type="EC" id="2.3.2.26"/>
    </reaction>
</comment>
<evidence type="ECO:0000256" key="4">
    <source>
        <dbReference type="ARBA" id="ARBA00006331"/>
    </source>
</evidence>
<dbReference type="Gene3D" id="1.25.10.10">
    <property type="entry name" value="Leucine-rich Repeat Variant"/>
    <property type="match status" value="1"/>
</dbReference>
<evidence type="ECO:0000256" key="6">
    <source>
        <dbReference type="ARBA" id="ARBA00022553"/>
    </source>
</evidence>
<dbReference type="GO" id="GO:0043161">
    <property type="term" value="P:proteasome-mediated ubiquitin-dependent protein catabolic process"/>
    <property type="evidence" value="ECO:0007669"/>
    <property type="project" value="TreeGrafter"/>
</dbReference>
<dbReference type="WBParaSite" id="SMUV_0000083901-mRNA-1">
    <property type="protein sequence ID" value="SMUV_0000083901-mRNA-1"/>
    <property type="gene ID" value="SMUV_0000083901"/>
</dbReference>
<feature type="domain" description="WWE" evidence="16">
    <location>
        <begin position="324"/>
        <end position="410"/>
    </location>
</feature>
<dbReference type="Pfam" id="PF25579">
    <property type="entry name" value="TPR_TRIP12_N"/>
    <property type="match status" value="1"/>
</dbReference>
<feature type="region of interest" description="Disordered" evidence="14">
    <location>
        <begin position="1002"/>
        <end position="1033"/>
    </location>
</feature>
<keyword evidence="9 12" id="KW-0833">Ubl conjugation pathway</keyword>
<comment type="similarity">
    <text evidence="5">Belongs to the peptidase S10 family.</text>
</comment>
<keyword evidence="6" id="KW-0597">Phosphoprotein</keyword>
<evidence type="ECO:0000256" key="12">
    <source>
        <dbReference type="PROSITE-ProRule" id="PRU00104"/>
    </source>
</evidence>
<dbReference type="STRING" id="451379.A0A158R3Y8"/>
<dbReference type="Pfam" id="PF00450">
    <property type="entry name" value="Peptidase_S10"/>
    <property type="match status" value="1"/>
</dbReference>
<dbReference type="Pfam" id="PF02825">
    <property type="entry name" value="WWE"/>
    <property type="match status" value="1"/>
</dbReference>
<dbReference type="InterPro" id="IPR016024">
    <property type="entry name" value="ARM-type_fold"/>
</dbReference>
<dbReference type="EC" id="2.3.2.26" evidence="13"/>
<evidence type="ECO:0000313" key="17">
    <source>
        <dbReference type="Proteomes" id="UP000046393"/>
    </source>
</evidence>
<dbReference type="GO" id="GO:0061630">
    <property type="term" value="F:ubiquitin protein ligase activity"/>
    <property type="evidence" value="ECO:0007669"/>
    <property type="project" value="UniProtKB-UniRule"/>
</dbReference>
<dbReference type="InterPro" id="IPR018123">
    <property type="entry name" value="WWE-dom_subgr"/>
</dbReference>
<dbReference type="Proteomes" id="UP000046393">
    <property type="component" value="Unplaced"/>
</dbReference>
<feature type="domain" description="HECT" evidence="15">
    <location>
        <begin position="1290"/>
        <end position="1634"/>
    </location>
</feature>
<dbReference type="PROSITE" id="PS00560">
    <property type="entry name" value="CARBOXYPEPT_SER_HIS"/>
    <property type="match status" value="1"/>
</dbReference>
<dbReference type="Pfam" id="PF00632">
    <property type="entry name" value="HECT"/>
    <property type="match status" value="1"/>
</dbReference>
<organism evidence="17 18">
    <name type="scientific">Syphacia muris</name>
    <dbReference type="NCBI Taxonomy" id="451379"/>
    <lineage>
        <taxon>Eukaryota</taxon>
        <taxon>Metazoa</taxon>
        <taxon>Ecdysozoa</taxon>
        <taxon>Nematoda</taxon>
        <taxon>Chromadorea</taxon>
        <taxon>Rhabditida</taxon>
        <taxon>Spirurina</taxon>
        <taxon>Oxyuridomorpha</taxon>
        <taxon>Oxyuroidea</taxon>
        <taxon>Oxyuridae</taxon>
        <taxon>Syphacia</taxon>
    </lineage>
</organism>
<keyword evidence="7 13" id="KW-0808">Transferase</keyword>
<dbReference type="SUPFAM" id="SSF53474">
    <property type="entry name" value="alpha/beta-Hydrolases"/>
    <property type="match status" value="1"/>
</dbReference>
<dbReference type="InterPro" id="IPR035983">
    <property type="entry name" value="Hect_E3_ubiquitin_ligase"/>
</dbReference>
<feature type="compositionally biased region" description="Low complexity" evidence="14">
    <location>
        <begin position="705"/>
        <end position="720"/>
    </location>
</feature>
<dbReference type="Gene3D" id="3.40.50.1820">
    <property type="entry name" value="alpha/beta hydrolase"/>
    <property type="match status" value="1"/>
</dbReference>
<evidence type="ECO:0000259" key="16">
    <source>
        <dbReference type="PROSITE" id="PS50918"/>
    </source>
</evidence>
<dbReference type="GO" id="GO:0008270">
    <property type="term" value="F:zinc ion binding"/>
    <property type="evidence" value="ECO:0007669"/>
    <property type="project" value="InterPro"/>
</dbReference>
<dbReference type="GO" id="GO:0016607">
    <property type="term" value="C:nuclear speck"/>
    <property type="evidence" value="ECO:0007669"/>
    <property type="project" value="TreeGrafter"/>
</dbReference>
<proteinExistence type="inferred from homology"/>
<evidence type="ECO:0000256" key="8">
    <source>
        <dbReference type="ARBA" id="ARBA00022763"/>
    </source>
</evidence>
<dbReference type="Gene3D" id="3.30.2160.10">
    <property type="entry name" value="Hect, E3 ligase catalytic domain"/>
    <property type="match status" value="1"/>
</dbReference>
<comment type="pathway">
    <text evidence="3 13">Protein modification; protein ubiquitination.</text>
</comment>
<dbReference type="InterPro" id="IPR000569">
    <property type="entry name" value="HECT_dom"/>
</dbReference>
<evidence type="ECO:0000313" key="18">
    <source>
        <dbReference type="WBParaSite" id="SMUV_0000083901-mRNA-1"/>
    </source>
</evidence>
<dbReference type="Gene3D" id="3.30.2410.10">
    <property type="entry name" value="Hect, E3 ligase catalytic domain"/>
    <property type="match status" value="1"/>
</dbReference>
<feature type="compositionally biased region" description="Polar residues" evidence="14">
    <location>
        <begin position="1022"/>
        <end position="1032"/>
    </location>
</feature>
<name>A0A158R3Y8_9BILA</name>
<evidence type="ECO:0000256" key="13">
    <source>
        <dbReference type="RuleBase" id="RU369009"/>
    </source>
</evidence>
<dbReference type="PROSITE" id="PS00131">
    <property type="entry name" value="CARBOXYPEPT_SER_SER"/>
    <property type="match status" value="1"/>
</dbReference>
<keyword evidence="10" id="KW-0234">DNA repair</keyword>
<dbReference type="InterPro" id="IPR057948">
    <property type="entry name" value="TPR_TRIP12_N"/>
</dbReference>
<dbReference type="GO" id="GO:0000209">
    <property type="term" value="P:protein polyubiquitination"/>
    <property type="evidence" value="ECO:0007669"/>
    <property type="project" value="TreeGrafter"/>
</dbReference>
<dbReference type="PROSITE" id="PS50918">
    <property type="entry name" value="WWE"/>
    <property type="match status" value="1"/>
</dbReference>
<dbReference type="SUPFAM" id="SSF48371">
    <property type="entry name" value="ARM repeat"/>
    <property type="match status" value="1"/>
</dbReference>
<keyword evidence="11" id="KW-0539">Nucleus</keyword>
<dbReference type="InterPro" id="IPR029058">
    <property type="entry name" value="AB_hydrolase_fold"/>
</dbReference>
<feature type="region of interest" description="Disordered" evidence="14">
    <location>
        <begin position="704"/>
        <end position="723"/>
    </location>
</feature>
<dbReference type="PANTHER" id="PTHR45670">
    <property type="entry name" value="E3 UBIQUITIN-PROTEIN LIGASE TRIP12"/>
    <property type="match status" value="1"/>
</dbReference>
<evidence type="ECO:0000256" key="2">
    <source>
        <dbReference type="ARBA" id="ARBA00004642"/>
    </source>
</evidence>
<evidence type="ECO:0000256" key="3">
    <source>
        <dbReference type="ARBA" id="ARBA00004906"/>
    </source>
</evidence>
<feature type="compositionally biased region" description="Polar residues" evidence="14">
    <location>
        <begin position="596"/>
        <end position="619"/>
    </location>
</feature>
<feature type="region of interest" description="Disordered" evidence="14">
    <location>
        <begin position="666"/>
        <end position="685"/>
    </location>
</feature>
<dbReference type="InterPro" id="IPR045322">
    <property type="entry name" value="HECTD1/TRIP12-like"/>
</dbReference>
<dbReference type="SUPFAM" id="SSF56204">
    <property type="entry name" value="Hect, E3 ligase catalytic domain"/>
    <property type="match status" value="1"/>
</dbReference>
<dbReference type="InterPro" id="IPR011989">
    <property type="entry name" value="ARM-like"/>
</dbReference>
<keyword evidence="17" id="KW-1185">Reference proteome</keyword>
<dbReference type="SMART" id="SM00678">
    <property type="entry name" value="WWE"/>
    <property type="match status" value="1"/>
</dbReference>
<dbReference type="PANTHER" id="PTHR45670:SF13">
    <property type="entry name" value="E3 UBIQUITIN-PROTEIN LIGASE TRIP12"/>
    <property type="match status" value="1"/>
</dbReference>
<feature type="region of interest" description="Disordered" evidence="14">
    <location>
        <begin position="1088"/>
        <end position="1116"/>
    </location>
</feature>
<evidence type="ECO:0000256" key="10">
    <source>
        <dbReference type="ARBA" id="ARBA00023204"/>
    </source>
</evidence>
<evidence type="ECO:0000256" key="1">
    <source>
        <dbReference type="ARBA" id="ARBA00000885"/>
    </source>
</evidence>
<evidence type="ECO:0000256" key="11">
    <source>
        <dbReference type="ARBA" id="ARBA00023242"/>
    </source>
</evidence>
<evidence type="ECO:0000256" key="7">
    <source>
        <dbReference type="ARBA" id="ARBA00022679"/>
    </source>
</evidence>
<evidence type="ECO:0000256" key="14">
    <source>
        <dbReference type="SAM" id="MobiDB-lite"/>
    </source>
</evidence>
<dbReference type="SUPFAM" id="SSF117839">
    <property type="entry name" value="WWE domain"/>
    <property type="match status" value="1"/>
</dbReference>
<dbReference type="Gene3D" id="3.30.720.50">
    <property type="match status" value="1"/>
</dbReference>
<evidence type="ECO:0000256" key="5">
    <source>
        <dbReference type="ARBA" id="ARBA00009431"/>
    </source>
</evidence>
<dbReference type="PRINTS" id="PR00724">
    <property type="entry name" value="CRBOXYPTASEC"/>
</dbReference>
<dbReference type="InterPro" id="IPR004170">
    <property type="entry name" value="WWE_dom"/>
</dbReference>
<dbReference type="PROSITE" id="PS50237">
    <property type="entry name" value="HECT"/>
    <property type="match status" value="1"/>
</dbReference>
<dbReference type="UniPathway" id="UPA00143"/>
<sequence length="2057" mass="229319">MCHVFGVADVRVVAIMDGLRSPNEIRQSEAASDLAEMLLLGNEESLPNLPLKDIVGSLMSLLQKEHNFELMLTAARCISNMLEALPRALPIVIDAVPLLLEKLKRIECIDVAEQSLMALEVMSKRNGKNIMLAGGIAATISHVDFFSVPSQRLAFQIAANCASFVSASEFAHVRDSLPDLTQRLFIEDKRCLESICSFFCRLVDNLKNNADKLREVAGQNYALLKNVQHLLLMQPCPVGPTTFQSLIRMLRFMAQRCSDIAVALINMDFARTIRFLIVGPEEEETSLEVVNRSSQQLQELVFLAGELLPLLPSDGLFEIDSVMIRSHPPLYESPQVQWYWKDDLHQWQPFSNFDSRIIEALFCCGLNDEAAQMGNESEISLQIDGNVYRIDLQRMVQQNQHTGNERAIQRKNILVVPKSKTVVEEDYRSELLKTKPSALEDVVKLLFPILVEIDGSSSGPALRYESLRVMLRMVYPSQSSLLKDVLSDLPVAGHIASALASPRSKDLCIVASALQLVHLILDKLPELYAPLFKREGVAHEIEKLAKIKLESPCTLGPVRSSPSVLTDVKESGSSSLKTRNLKSKTSNVSTDEHGKQTSSRGRNYAQTPSTSEIATTSNEGARVIVSPSCGKHRRKRSPESPISKKESRRKGSSSNFLHSIRIPNFRMPGALSSHPPSDNGGVPSTPISSFFTSLSSASNTPFIPSSSAASANTPSTSHSTLSARPRLPFPYVVGSSQLAASYSSILMHSSTTGHSGIPIPITTPTSSAHVSALSHQQKEKVRQWIRREAEYLLETCLSSPSIGNDSLATSTIIRMSAVASALTNEKDVGCAPLNEIKSIILENDVSAFELSHSGVLSALTFYLTSVGNNIQPARKLRLKRFCAIFMSLNADNLRPLDEAKCWVAFEALILKLLASVAQLEQFQVKVTDMAAVVSGSSANALRGAQALRFFQTHQIRCNLRRHPSCHELKEWRRGHGSIKVDPFTSISAIEKYLLDRGVGYVRSDESSGDENDSDDDEMPSEGSVNAQQSGQQRRIDIIINEEKIPGHMSILQAIRQYSPSMMAENNDQLSIATGLWMNTHTLYYKAASSPPSPEVTNEQTAPLKQGGTKADRKERRPRIDEHLWLEGQIPKFDCPLDPYLTGSLPVEIEDPSVPSLILLRALYGLNRYWWCLYDDEDIPPTSHAPLLPNTTFHSCKLNAKIGRQLSDFLSVATQQVPKWASDLVEAVPFIFTFSSRRNLLYCTAFGRDRALMHLVNQADGGHSDGESGRLTPRLERRKVSVRREDLLRQAEQALNRLGTSRAMLEVGFEGEPGTGFGPTLEFYSTVSREIQRASLKLWNGSSTVSQENNEGTRIEYTYAESGLYPVAHASLNAKQRDARLRKFEFIGRLLAQALIDARMLDIPFNPIFFKWFCGEDHSFGLADLEVLDKDLYHSLRSLVTSTEDEIDSLDQAFTLPGDDNFELIKGGKHRIVKKANVLQYVKLVSHWKLVEGVRREMEAVKRGFETIINIRDLSSFTPEEVEELFCGCSESNWSRSWNESVLQASVKPDHGYSHDSDQIHWLIRMLSEYNREQQRKFLQFVTGSPRLPVGGFRSLNPPLTVVKKSGSYSDNDAELPSAMTCYNYLKIPAYSSYEYHTFCALGTSSMHSKTVALLFLKFFGLLNAALIANLPNAPTVQFKQYTGYLDASDSHHIFYWFTESQNNPSKDPVIVWLSGGPGCSGLSALLTENGPFTVLKDGSKLVINENSWNNVANVLWLESPVGVGFSYTNDSSLGTNDELSAKDNWAALRAFFTEFPQFKENDFYVAGESYGGIYVPMLATEIVKNQDVFKINLKGVAIGNGCVSEKLNTNTMLLYGYSHGMIDEKYSGINPYDIYSDCYNSDSAEAAKTPRIKIDTMWFTKKLPFNTYRKNTLCLNEGGEMRYLNNLEVRKALHVPKNMARWYDCSDDVGYNYVTTQPEMESFVRNLANNQIRVLIYNGDTDVVCNFIQGQRFAASLGFQQTSSKKAYYVNDQVSGYHTQFGNVEFVTIRGAGHMVPTDKPEVALHLIRSFLKAQRP</sequence>
<dbReference type="InterPro" id="IPR033124">
    <property type="entry name" value="Ser_caboxypep_his_AS"/>
</dbReference>
<dbReference type="GO" id="GO:0006281">
    <property type="term" value="P:DNA repair"/>
    <property type="evidence" value="ECO:0007669"/>
    <property type="project" value="UniProtKB-KW"/>
</dbReference>
<dbReference type="InterPro" id="IPR001563">
    <property type="entry name" value="Peptidase_S10"/>
</dbReference>
<dbReference type="SMART" id="SM00119">
    <property type="entry name" value="HECTc"/>
    <property type="match status" value="1"/>
</dbReference>
<dbReference type="InterPro" id="IPR018202">
    <property type="entry name" value="Ser_caboxypep_ser_AS"/>
</dbReference>
<keyword evidence="8" id="KW-0227">DNA damage</keyword>
<feature type="region of interest" description="Disordered" evidence="14">
    <location>
        <begin position="557"/>
        <end position="658"/>
    </location>
</feature>
<evidence type="ECO:0000259" key="15">
    <source>
        <dbReference type="PROSITE" id="PS50237"/>
    </source>
</evidence>